<dbReference type="SMART" id="SM00276">
    <property type="entry name" value="GLECT"/>
    <property type="match status" value="1"/>
</dbReference>
<evidence type="ECO:0000256" key="2">
    <source>
        <dbReference type="RuleBase" id="RU102079"/>
    </source>
</evidence>
<dbReference type="GO" id="GO:0030246">
    <property type="term" value="F:carbohydrate binding"/>
    <property type="evidence" value="ECO:0007669"/>
    <property type="project" value="UniProtKB-UniRule"/>
</dbReference>
<name>A0AA35S990_GEOBA</name>
<dbReference type="SUPFAM" id="SSF49899">
    <property type="entry name" value="Concanavalin A-like lectins/glucanases"/>
    <property type="match status" value="1"/>
</dbReference>
<keyword evidence="1 2" id="KW-0430">Lectin</keyword>
<keyword evidence="6" id="KW-1185">Reference proteome</keyword>
<evidence type="ECO:0000256" key="3">
    <source>
        <dbReference type="SAM" id="SignalP"/>
    </source>
</evidence>
<dbReference type="PROSITE" id="PS51304">
    <property type="entry name" value="GALECTIN"/>
    <property type="match status" value="1"/>
</dbReference>
<dbReference type="Gene3D" id="2.60.120.200">
    <property type="match status" value="1"/>
</dbReference>
<gene>
    <name evidence="5" type="ORF">GBAR_LOCUS14593</name>
</gene>
<feature type="chain" id="PRO_5041353805" description="Galectin" evidence="3">
    <location>
        <begin position="20"/>
        <end position="210"/>
    </location>
</feature>
<comment type="caution">
    <text evidence="5">The sequence shown here is derived from an EMBL/GenBank/DDBJ whole genome shotgun (WGS) entry which is preliminary data.</text>
</comment>
<dbReference type="Pfam" id="PF00337">
    <property type="entry name" value="Gal-bind_lectin"/>
    <property type="match status" value="1"/>
</dbReference>
<sequence length="210" mass="23448">MRVLFTTLIAAAVIMTANSWPLEHEQLPAAYEYYLQQLMSDRNEEFLNTFAELQVNKNYGDSLQTQYTLPVESLEVGQSITVVFRNPESGRVGLTLVTDNGDFVLRVALRVNYRGSTKALFLNTRKNNVWGSVVPFRNFPFPTGSVSTTISMTVTVKDSKFVITANGIVIADFPYRGSLTYDKVAKILWGANEGTATKKSKLEKISISFP</sequence>
<feature type="domain" description="Galectin" evidence="4">
    <location>
        <begin position="66"/>
        <end position="208"/>
    </location>
</feature>
<protein>
    <recommendedName>
        <fullName evidence="2">Galectin</fullName>
    </recommendedName>
</protein>
<dbReference type="SMART" id="SM00908">
    <property type="entry name" value="Gal-bind_lectin"/>
    <property type="match status" value="1"/>
</dbReference>
<keyword evidence="3" id="KW-0732">Signal</keyword>
<accession>A0AA35S990</accession>
<dbReference type="InterPro" id="IPR001079">
    <property type="entry name" value="Galectin_CRD"/>
</dbReference>
<organism evidence="5 6">
    <name type="scientific">Geodia barretti</name>
    <name type="common">Barrett's horny sponge</name>
    <dbReference type="NCBI Taxonomy" id="519541"/>
    <lineage>
        <taxon>Eukaryota</taxon>
        <taxon>Metazoa</taxon>
        <taxon>Porifera</taxon>
        <taxon>Demospongiae</taxon>
        <taxon>Heteroscleromorpha</taxon>
        <taxon>Tetractinellida</taxon>
        <taxon>Astrophorina</taxon>
        <taxon>Geodiidae</taxon>
        <taxon>Geodia</taxon>
    </lineage>
</organism>
<feature type="signal peptide" evidence="3">
    <location>
        <begin position="1"/>
        <end position="19"/>
    </location>
</feature>
<reference evidence="5" key="1">
    <citation type="submission" date="2023-03" db="EMBL/GenBank/DDBJ databases">
        <authorList>
            <person name="Steffen K."/>
            <person name="Cardenas P."/>
        </authorList>
    </citation>
    <scope>NUCLEOTIDE SEQUENCE</scope>
</reference>
<evidence type="ECO:0000256" key="1">
    <source>
        <dbReference type="ARBA" id="ARBA00022734"/>
    </source>
</evidence>
<dbReference type="EMBL" id="CASHTH010002133">
    <property type="protein sequence ID" value="CAI8025234.1"/>
    <property type="molecule type" value="Genomic_DNA"/>
</dbReference>
<dbReference type="AlphaFoldDB" id="A0AA35S990"/>
<evidence type="ECO:0000313" key="6">
    <source>
        <dbReference type="Proteomes" id="UP001174909"/>
    </source>
</evidence>
<evidence type="ECO:0000313" key="5">
    <source>
        <dbReference type="EMBL" id="CAI8025234.1"/>
    </source>
</evidence>
<dbReference type="InterPro" id="IPR013320">
    <property type="entry name" value="ConA-like_dom_sf"/>
</dbReference>
<evidence type="ECO:0000259" key="4">
    <source>
        <dbReference type="PROSITE" id="PS51304"/>
    </source>
</evidence>
<dbReference type="Proteomes" id="UP001174909">
    <property type="component" value="Unassembled WGS sequence"/>
</dbReference>
<proteinExistence type="predicted"/>